<accession>A0AAC8PZY8</accession>
<dbReference type="AlphaFoldDB" id="A0AAC8PZY8"/>
<dbReference type="KEGG" id="age:AA314_00161"/>
<evidence type="ECO:0000313" key="5">
    <source>
        <dbReference type="Proteomes" id="UP000256345"/>
    </source>
</evidence>
<reference evidence="3 5" key="2">
    <citation type="submission" date="2018-08" db="EMBL/GenBank/DDBJ databases">
        <title>Genomic Encyclopedia of Archaeal and Bacterial Type Strains, Phase II (KMG-II): from individual species to whole genera.</title>
        <authorList>
            <person name="Goeker M."/>
        </authorList>
    </citation>
    <scope>NUCLEOTIDE SEQUENCE [LARGE SCALE GENOMIC DNA]</scope>
    <source>
        <strain evidence="3 5">DSM 2261</strain>
    </source>
</reference>
<dbReference type="EMBL" id="QUMU01000022">
    <property type="protein sequence ID" value="REG20368.1"/>
    <property type="molecule type" value="Genomic_DNA"/>
</dbReference>
<evidence type="ECO:0000313" key="2">
    <source>
        <dbReference type="EMBL" id="AKI98534.1"/>
    </source>
</evidence>
<gene>
    <name evidence="2" type="ORF">AA314_00161</name>
    <name evidence="3" type="ORF">ATI61_12268</name>
</gene>
<evidence type="ECO:0000259" key="1">
    <source>
        <dbReference type="Pfam" id="PF12706"/>
    </source>
</evidence>
<organism evidence="2 4">
    <name type="scientific">Archangium gephyra</name>
    <dbReference type="NCBI Taxonomy" id="48"/>
    <lineage>
        <taxon>Bacteria</taxon>
        <taxon>Pseudomonadati</taxon>
        <taxon>Myxococcota</taxon>
        <taxon>Myxococcia</taxon>
        <taxon>Myxococcales</taxon>
        <taxon>Cystobacterineae</taxon>
        <taxon>Archangiaceae</taxon>
        <taxon>Archangium</taxon>
    </lineage>
</organism>
<keyword evidence="5" id="KW-1185">Reference proteome</keyword>
<reference evidence="2 4" key="1">
    <citation type="submission" date="2015-05" db="EMBL/GenBank/DDBJ databases">
        <title>Genome assembly of Archangium gephyra DSM 2261.</title>
        <authorList>
            <person name="Sharma G."/>
            <person name="Subramanian S."/>
        </authorList>
    </citation>
    <scope>NUCLEOTIDE SEQUENCE [LARGE SCALE GENOMIC DNA]</scope>
    <source>
        <strain evidence="2 4">DSM 2261</strain>
    </source>
</reference>
<dbReference type="InterPro" id="IPR001279">
    <property type="entry name" value="Metallo-B-lactamas"/>
</dbReference>
<sequence length="388" mass="43037">MKSSKKRGALARVALWTGLVGGVALAAIAADAWPALGKTARGERRAKMERSAQWLEGHFENPQPLYNDWWGSVKAMFAASPYVGPSEPLPTVPGDHRRFETPPATGLRVTWLGHSSTLIELDGHRVLTDPVWSERASPLSWVGPKRWYAPPIALAELPPIDAVVISHDHYDHLDYSTLVAMKDWNTTFIVPLGVGAHLASWGVPESRIVELDWWERTRVRELEVVATPARHASGRTVLDKDATLWAGFALLGPKHRAYYSGDTGLFPAMKDIGARLGPFDVTMIEVGQYHSAWPDWHIGPEQAVLAHRMVQGRVLLPVHWGLFTLAVHGWTEPIERVLTAASQAGDTVVVPRPGQPIEPEAPPTRERWWPELPWETAAQHPIVSTRVD</sequence>
<dbReference type="Proteomes" id="UP000035579">
    <property type="component" value="Chromosome"/>
</dbReference>
<dbReference type="PANTHER" id="PTHR15032">
    <property type="entry name" value="N-ACYL-PHOSPHATIDYLETHANOLAMINE-HYDROLYZING PHOSPHOLIPASE D"/>
    <property type="match status" value="1"/>
</dbReference>
<feature type="domain" description="Metallo-beta-lactamase" evidence="1">
    <location>
        <begin position="124"/>
        <end position="320"/>
    </location>
</feature>
<evidence type="ECO:0000313" key="3">
    <source>
        <dbReference type="EMBL" id="REG20368.1"/>
    </source>
</evidence>
<dbReference type="SUPFAM" id="SSF56281">
    <property type="entry name" value="Metallo-hydrolase/oxidoreductase"/>
    <property type="match status" value="1"/>
</dbReference>
<dbReference type="Gene3D" id="3.60.15.10">
    <property type="entry name" value="Ribonuclease Z/Hydroxyacylglutathione hydrolase-like"/>
    <property type="match status" value="1"/>
</dbReference>
<evidence type="ECO:0000313" key="4">
    <source>
        <dbReference type="Proteomes" id="UP000035579"/>
    </source>
</evidence>
<dbReference type="InterPro" id="IPR036866">
    <property type="entry name" value="RibonucZ/Hydroxyglut_hydro"/>
</dbReference>
<name>A0AAC8PZY8_9BACT</name>
<dbReference type="EMBL" id="CP011509">
    <property type="protein sequence ID" value="AKI98534.1"/>
    <property type="molecule type" value="Genomic_DNA"/>
</dbReference>
<dbReference type="PANTHER" id="PTHR15032:SF4">
    <property type="entry name" value="N-ACYL-PHOSPHATIDYLETHANOLAMINE-HYDROLYZING PHOSPHOLIPASE D"/>
    <property type="match status" value="1"/>
</dbReference>
<dbReference type="GO" id="GO:0005737">
    <property type="term" value="C:cytoplasm"/>
    <property type="evidence" value="ECO:0007669"/>
    <property type="project" value="TreeGrafter"/>
</dbReference>
<proteinExistence type="predicted"/>
<protein>
    <submittedName>
        <fullName evidence="3">L-ascorbate metabolism protein UlaG (Beta-lactamase superfamily)</fullName>
    </submittedName>
</protein>
<dbReference type="Pfam" id="PF12706">
    <property type="entry name" value="Lactamase_B_2"/>
    <property type="match status" value="1"/>
</dbReference>
<dbReference type="RefSeq" id="WP_047853868.1">
    <property type="nucleotide sequence ID" value="NZ_CP011509.1"/>
</dbReference>
<dbReference type="Proteomes" id="UP000256345">
    <property type="component" value="Unassembled WGS sequence"/>
</dbReference>